<dbReference type="PANTHER" id="PTHR42974">
    <property type="entry name" value="GLUTAMINE SYNTHETASE"/>
    <property type="match status" value="1"/>
</dbReference>
<proteinExistence type="inferred from homology"/>
<feature type="domain" description="GS catalytic" evidence="4">
    <location>
        <begin position="161"/>
        <end position="594"/>
    </location>
</feature>
<dbReference type="SMART" id="SM01230">
    <property type="entry name" value="Gln-synt_C"/>
    <property type="match status" value="1"/>
</dbReference>
<sequence length="697" mass="76879">MVKTASQIFGELTFNKKAMKDRLSKEVFAKLLATVEREESLDETIASDVAHAMKEWAMENGATHFTHWFQPQRGGTAEKHDAFLSYGSDGEMIERFSAKQLIQSEPDASSFPSGGIRSTFEARGYTAWDPTSPAFLLEAGDTKTLVIPTVYLSWTGEVLDMKTPLLRSMKALTDSAIKLQKLLGNTSVKKMKVYGGPEQEYFLVSKKLHDTRPDLCVAGRTLFGAPPAKGQQLEDHYFGAIKDKVMMFMEDFDTELYRRGIPSKTRHNEVSPNQFEVAPLYEEVNMAVDHNLQLMEIIRKVAEKHGLVALLHEKPFAGVNGSGKHFNWSLGDDSGTNYLEPSDSPIKNINFLLTLGAILLGVDKYGGLLRAVVADAGNDHRLGANEAPPAIISVYLGEYLARIMDEIEGIGTNVNEKSLANINLGVKNLPKVAKDTSDRNRTSPVAFTGNKFEFRAVGSSQNCSEAGTMLNLLVSYGYDEISRRLSARKGGNVKEKAILVMKDVLKETKRVRFEGNNYSEAWHKEAAKRGLPNAKNTPEALDLMLDKESVELFEKYGVLSKRELHSKVEIKLDAYIKIKDVELKAALNITRTLVLPSVLEQIKSLGEAGKASKSSAIGADLKVVSGLYGDIKVAIAGLEKAIALCEKEENLEKKAKLYAKNGANALSALRTSVDEAETLVADAFWPMAKYQELLTIL</sequence>
<accession>A0A1F4T7F4</accession>
<dbReference type="Gene3D" id="3.30.590.10">
    <property type="entry name" value="Glutamine synthetase/guanido kinase, catalytic domain"/>
    <property type="match status" value="1"/>
</dbReference>
<evidence type="ECO:0000259" key="3">
    <source>
        <dbReference type="PROSITE" id="PS51986"/>
    </source>
</evidence>
<evidence type="ECO:0000256" key="1">
    <source>
        <dbReference type="PROSITE-ProRule" id="PRU01330"/>
    </source>
</evidence>
<dbReference type="InterPro" id="IPR008146">
    <property type="entry name" value="Gln_synth_cat_dom"/>
</dbReference>
<dbReference type="Pfam" id="PF12437">
    <property type="entry name" value="GSIII_N"/>
    <property type="match status" value="1"/>
</dbReference>
<dbReference type="PANTHER" id="PTHR42974:SF1">
    <property type="entry name" value="TYPE-3 GLUTAMINE SYNTHETASE"/>
    <property type="match status" value="1"/>
</dbReference>
<dbReference type="InterPro" id="IPR014746">
    <property type="entry name" value="Gln_synth/guanido_kin_cat_dom"/>
</dbReference>
<dbReference type="InterPro" id="IPR008147">
    <property type="entry name" value="Gln_synt_N"/>
</dbReference>
<dbReference type="InterPro" id="IPR027303">
    <property type="entry name" value="Gln_synth_gly_rich_site"/>
</dbReference>
<dbReference type="Pfam" id="PF18318">
    <property type="entry name" value="Gln-synt_C-ter"/>
    <property type="match status" value="1"/>
</dbReference>
<organism evidence="5 6">
    <name type="scientific">candidate division WOR-1 bacterium RIFOXYC12_FULL_54_18</name>
    <dbReference type="NCBI Taxonomy" id="1802584"/>
    <lineage>
        <taxon>Bacteria</taxon>
        <taxon>Bacillati</taxon>
        <taxon>Saganbacteria</taxon>
    </lineage>
</organism>
<dbReference type="Pfam" id="PF00120">
    <property type="entry name" value="Gln-synt_C"/>
    <property type="match status" value="1"/>
</dbReference>
<dbReference type="AlphaFoldDB" id="A0A1F4T7F4"/>
<protein>
    <submittedName>
        <fullName evidence="5">Uncharacterized protein</fullName>
    </submittedName>
</protein>
<evidence type="ECO:0000313" key="5">
    <source>
        <dbReference type="EMBL" id="OGC28682.1"/>
    </source>
</evidence>
<dbReference type="PROSITE" id="PS00181">
    <property type="entry name" value="GLNA_ATP"/>
    <property type="match status" value="1"/>
</dbReference>
<dbReference type="GO" id="GO:0006542">
    <property type="term" value="P:glutamine biosynthetic process"/>
    <property type="evidence" value="ECO:0007669"/>
    <property type="project" value="InterPro"/>
</dbReference>
<evidence type="ECO:0000259" key="4">
    <source>
        <dbReference type="PROSITE" id="PS51987"/>
    </source>
</evidence>
<gene>
    <name evidence="5" type="ORF">A3K49_06990</name>
</gene>
<dbReference type="InterPro" id="IPR022147">
    <property type="entry name" value="GSIII_N"/>
</dbReference>
<dbReference type="Gene3D" id="1.20.120.1560">
    <property type="match status" value="1"/>
</dbReference>
<dbReference type="SUPFAM" id="SSF55931">
    <property type="entry name" value="Glutamine synthetase/guanido kinase"/>
    <property type="match status" value="1"/>
</dbReference>
<dbReference type="InterPro" id="IPR040577">
    <property type="entry name" value="Gln-synt_C"/>
</dbReference>
<comment type="caution">
    <text evidence="5">The sequence shown here is derived from an EMBL/GenBank/DDBJ whole genome shotgun (WGS) entry which is preliminary data.</text>
</comment>
<dbReference type="Proteomes" id="UP000178602">
    <property type="component" value="Unassembled WGS sequence"/>
</dbReference>
<reference evidence="5 6" key="1">
    <citation type="journal article" date="2016" name="Nat. Commun.">
        <title>Thousands of microbial genomes shed light on interconnected biogeochemical processes in an aquifer system.</title>
        <authorList>
            <person name="Anantharaman K."/>
            <person name="Brown C.T."/>
            <person name="Hug L.A."/>
            <person name="Sharon I."/>
            <person name="Castelle C.J."/>
            <person name="Probst A.J."/>
            <person name="Thomas B.C."/>
            <person name="Singh A."/>
            <person name="Wilkins M.J."/>
            <person name="Karaoz U."/>
            <person name="Brodie E.L."/>
            <person name="Williams K.H."/>
            <person name="Hubbard S.S."/>
            <person name="Banfield J.F."/>
        </authorList>
    </citation>
    <scope>NUCLEOTIDE SEQUENCE [LARGE SCALE GENOMIC DNA]</scope>
</reference>
<name>A0A1F4T7F4_UNCSA</name>
<feature type="domain" description="GS beta-grasp" evidence="3">
    <location>
        <begin position="63"/>
        <end position="156"/>
    </location>
</feature>
<comment type="similarity">
    <text evidence="1 2">Belongs to the glutamine synthetase family.</text>
</comment>
<evidence type="ECO:0000256" key="2">
    <source>
        <dbReference type="RuleBase" id="RU000384"/>
    </source>
</evidence>
<evidence type="ECO:0000313" key="6">
    <source>
        <dbReference type="Proteomes" id="UP000178602"/>
    </source>
</evidence>
<dbReference type="PROSITE" id="PS51987">
    <property type="entry name" value="GS_CATALYTIC"/>
    <property type="match status" value="1"/>
</dbReference>
<dbReference type="EMBL" id="MEUG01000001">
    <property type="protein sequence ID" value="OGC28682.1"/>
    <property type="molecule type" value="Genomic_DNA"/>
</dbReference>
<dbReference type="InterPro" id="IPR052725">
    <property type="entry name" value="GS_Type-3"/>
</dbReference>
<dbReference type="GO" id="GO:0004356">
    <property type="term" value="F:glutamine synthetase activity"/>
    <property type="evidence" value="ECO:0007669"/>
    <property type="project" value="InterPro"/>
</dbReference>
<dbReference type="PROSITE" id="PS51986">
    <property type="entry name" value="GS_BETA_GRASP"/>
    <property type="match status" value="1"/>
</dbReference>